<comment type="caution">
    <text evidence="1">The sequence shown here is derived from an EMBL/GenBank/DDBJ whole genome shotgun (WGS) entry which is preliminary data.</text>
</comment>
<protein>
    <submittedName>
        <fullName evidence="1">Uncharacterized protein</fullName>
    </submittedName>
</protein>
<dbReference type="AlphaFoldDB" id="A0A7W4YVE5"/>
<dbReference type="RefSeq" id="WP_183448367.1">
    <property type="nucleotide sequence ID" value="NZ_JACHWB010000001.1"/>
</dbReference>
<keyword evidence="2" id="KW-1185">Reference proteome</keyword>
<dbReference type="Proteomes" id="UP000532010">
    <property type="component" value="Unassembled WGS sequence"/>
</dbReference>
<dbReference type="EMBL" id="JACHWB010000001">
    <property type="protein sequence ID" value="MBB3018352.1"/>
    <property type="molecule type" value="Genomic_DNA"/>
</dbReference>
<proteinExistence type="predicted"/>
<sequence>MDVPAAVLTRNGRLLACNAAMESRLSQVSVGVGNRVIFADEDAQRILCESLERITAGLLDQLRGPIPIRATEDHGPAVAYLIPMRGAAQDLFGCETTLLMIRPAESENRLMDLVRTRFFIDAGEAQRWARIVAAASPRLAATLLASTENVQALLDRTLGRTQSGQEARIASLLWRLGDDPEYRPSTRHPALLH</sequence>
<evidence type="ECO:0000313" key="2">
    <source>
        <dbReference type="Proteomes" id="UP000532010"/>
    </source>
</evidence>
<reference evidence="1 2" key="1">
    <citation type="submission" date="2020-08" db="EMBL/GenBank/DDBJ databases">
        <title>The Agave Microbiome: Exploring the role of microbial communities in plant adaptations to desert environments.</title>
        <authorList>
            <person name="Partida-Martinez L.P."/>
        </authorList>
    </citation>
    <scope>NUCLEOTIDE SEQUENCE [LARGE SCALE GENOMIC DNA]</scope>
    <source>
        <strain evidence="1 2">AT3.9</strain>
    </source>
</reference>
<evidence type="ECO:0000313" key="1">
    <source>
        <dbReference type="EMBL" id="MBB3018352.1"/>
    </source>
</evidence>
<accession>A0A7W4YVE5</accession>
<name>A0A7W4YVE5_9HYPH</name>
<organism evidence="1 2">
    <name type="scientific">Microvirga lupini</name>
    <dbReference type="NCBI Taxonomy" id="420324"/>
    <lineage>
        <taxon>Bacteria</taxon>
        <taxon>Pseudomonadati</taxon>
        <taxon>Pseudomonadota</taxon>
        <taxon>Alphaproteobacteria</taxon>
        <taxon>Hyphomicrobiales</taxon>
        <taxon>Methylobacteriaceae</taxon>
        <taxon>Microvirga</taxon>
    </lineage>
</organism>
<gene>
    <name evidence="1" type="ORF">FHR70_001392</name>
</gene>